<proteinExistence type="predicted"/>
<dbReference type="Gene3D" id="3.40.50.10490">
    <property type="entry name" value="Glucose-6-phosphate isomerase like protein, domain 1"/>
    <property type="match status" value="1"/>
</dbReference>
<gene>
    <name evidence="6" type="primary">murR</name>
    <name evidence="6" type="ORF">VPR01S_19_00520</name>
</gene>
<evidence type="ECO:0000256" key="1">
    <source>
        <dbReference type="ARBA" id="ARBA00023015"/>
    </source>
</evidence>
<organism evidence="6 7">
    <name type="scientific">Vibrio proteolyticus NBRC 13287</name>
    <dbReference type="NCBI Taxonomy" id="1219065"/>
    <lineage>
        <taxon>Bacteria</taxon>
        <taxon>Pseudomonadati</taxon>
        <taxon>Pseudomonadota</taxon>
        <taxon>Gammaproteobacteria</taxon>
        <taxon>Vibrionales</taxon>
        <taxon>Vibrionaceae</taxon>
        <taxon>Vibrio</taxon>
    </lineage>
</organism>
<accession>U3A4Z4</accession>
<keyword evidence="7" id="KW-1185">Reference proteome</keyword>
<evidence type="ECO:0000259" key="5">
    <source>
        <dbReference type="PROSITE" id="PS51464"/>
    </source>
</evidence>
<dbReference type="GO" id="GO:0003677">
    <property type="term" value="F:DNA binding"/>
    <property type="evidence" value="ECO:0007669"/>
    <property type="project" value="UniProtKB-KW"/>
</dbReference>
<dbReference type="InterPro" id="IPR046348">
    <property type="entry name" value="SIS_dom_sf"/>
</dbReference>
<dbReference type="Gene3D" id="1.10.10.10">
    <property type="entry name" value="Winged helix-like DNA-binding domain superfamily/Winged helix DNA-binding domain"/>
    <property type="match status" value="1"/>
</dbReference>
<dbReference type="Pfam" id="PF01380">
    <property type="entry name" value="SIS"/>
    <property type="match status" value="1"/>
</dbReference>
<dbReference type="InterPro" id="IPR000281">
    <property type="entry name" value="HTH_RpiR"/>
</dbReference>
<feature type="domain" description="SIS" evidence="5">
    <location>
        <begin position="125"/>
        <end position="265"/>
    </location>
</feature>
<dbReference type="InterPro" id="IPR047640">
    <property type="entry name" value="RpiR-like"/>
</dbReference>
<dbReference type="Pfam" id="PF01418">
    <property type="entry name" value="HTH_6"/>
    <property type="match status" value="1"/>
</dbReference>
<dbReference type="InterPro" id="IPR009057">
    <property type="entry name" value="Homeodomain-like_sf"/>
</dbReference>
<dbReference type="PROSITE" id="PS51071">
    <property type="entry name" value="HTH_RPIR"/>
    <property type="match status" value="1"/>
</dbReference>
<keyword evidence="1" id="KW-0805">Transcription regulation</keyword>
<dbReference type="SUPFAM" id="SSF53697">
    <property type="entry name" value="SIS domain"/>
    <property type="match status" value="1"/>
</dbReference>
<dbReference type="PANTHER" id="PTHR30514">
    <property type="entry name" value="GLUCOKINASE"/>
    <property type="match status" value="1"/>
</dbReference>
<dbReference type="CDD" id="cd05013">
    <property type="entry name" value="SIS_RpiR"/>
    <property type="match status" value="1"/>
</dbReference>
<dbReference type="RefSeq" id="WP_021706738.1">
    <property type="nucleotide sequence ID" value="NZ_BATJ01000019.1"/>
</dbReference>
<dbReference type="InterPro" id="IPR036388">
    <property type="entry name" value="WH-like_DNA-bd_sf"/>
</dbReference>
<dbReference type="PROSITE" id="PS51464">
    <property type="entry name" value="SIS"/>
    <property type="match status" value="1"/>
</dbReference>
<evidence type="ECO:0000256" key="3">
    <source>
        <dbReference type="ARBA" id="ARBA00023163"/>
    </source>
</evidence>
<dbReference type="EMBL" id="BATJ01000019">
    <property type="protein sequence ID" value="GAD68770.1"/>
    <property type="molecule type" value="Genomic_DNA"/>
</dbReference>
<dbReference type="GO" id="GO:1901135">
    <property type="term" value="P:carbohydrate derivative metabolic process"/>
    <property type="evidence" value="ECO:0007669"/>
    <property type="project" value="InterPro"/>
</dbReference>
<comment type="caution">
    <text evidence="6">The sequence shown here is derived from an EMBL/GenBank/DDBJ whole genome shotgun (WGS) entry which is preliminary data.</text>
</comment>
<dbReference type="GO" id="GO:0097367">
    <property type="term" value="F:carbohydrate derivative binding"/>
    <property type="evidence" value="ECO:0007669"/>
    <property type="project" value="InterPro"/>
</dbReference>
<keyword evidence="3" id="KW-0804">Transcription</keyword>
<reference evidence="6 7" key="1">
    <citation type="submission" date="2013-09" db="EMBL/GenBank/DDBJ databases">
        <title>Whole genome shotgun sequence of Vibrio proteolyticus NBRC 13287.</title>
        <authorList>
            <person name="Isaki S."/>
            <person name="Hosoyama A."/>
            <person name="Numata M."/>
            <person name="Hashimoto M."/>
            <person name="Hosoyama Y."/>
            <person name="Tsuchikane K."/>
            <person name="Noguchi M."/>
            <person name="Hirakata S."/>
            <person name="Ichikawa N."/>
            <person name="Ohji S."/>
            <person name="Yamazoe A."/>
            <person name="Fujita N."/>
        </authorList>
    </citation>
    <scope>NUCLEOTIDE SEQUENCE [LARGE SCALE GENOMIC DNA]</scope>
    <source>
        <strain evidence="6 7">NBRC 13287</strain>
    </source>
</reference>
<dbReference type="eggNOG" id="COG1737">
    <property type="taxonomic scope" value="Bacteria"/>
</dbReference>
<evidence type="ECO:0000313" key="7">
    <source>
        <dbReference type="Proteomes" id="UP000016570"/>
    </source>
</evidence>
<evidence type="ECO:0000259" key="4">
    <source>
        <dbReference type="PROSITE" id="PS51071"/>
    </source>
</evidence>
<evidence type="ECO:0000256" key="2">
    <source>
        <dbReference type="ARBA" id="ARBA00023125"/>
    </source>
</evidence>
<dbReference type="GO" id="GO:0003700">
    <property type="term" value="F:DNA-binding transcription factor activity"/>
    <property type="evidence" value="ECO:0007669"/>
    <property type="project" value="InterPro"/>
</dbReference>
<dbReference type="InterPro" id="IPR035472">
    <property type="entry name" value="RpiR-like_SIS"/>
</dbReference>
<protein>
    <submittedName>
        <fullName evidence="6">MurPQ operon transcriptional repressor MurR</fullName>
    </submittedName>
</protein>
<dbReference type="AlphaFoldDB" id="U3A4Z4"/>
<dbReference type="InterPro" id="IPR001347">
    <property type="entry name" value="SIS_dom"/>
</dbReference>
<keyword evidence="2" id="KW-0238">DNA-binding</keyword>
<dbReference type="Proteomes" id="UP000016570">
    <property type="component" value="Unassembled WGS sequence"/>
</dbReference>
<evidence type="ECO:0000313" key="6">
    <source>
        <dbReference type="EMBL" id="GAD68770.1"/>
    </source>
</evidence>
<dbReference type="STRING" id="1219065.VPR01S_19_00520"/>
<dbReference type="SUPFAM" id="SSF46689">
    <property type="entry name" value="Homeodomain-like"/>
    <property type="match status" value="1"/>
</dbReference>
<feature type="domain" description="HTH rpiR-type" evidence="4">
    <location>
        <begin position="1"/>
        <end position="77"/>
    </location>
</feature>
<sequence length="283" mass="30899">MSVLNILVARRTHLSDSSRKVADWIIAHPAQAVLLTSQALAAQAEVSQSSIVKFTQKLGFRGYSDFKLALTEDLARKQALQTTPLHSNILLDDPLAVIAQKLVQAKTDAMFQTTNALSLEACYEAVSWIDQASRVQVLGIGGSALTAKDLSYKLLKLGITALSEQDSHVQIATARTLTEQDVQIVISFSGDRKEMLVAADAAKQKGARVIALTSTRKNKLRAMADLVFDTVADESQHRSSSIASRTAQNVITDLLFITLVQQRDESARKLIDDISSDIRLILK</sequence>
<dbReference type="PANTHER" id="PTHR30514:SF17">
    <property type="entry name" value="HTH-TYPE TRANSCRIPTIONAL REGULATOR MURR"/>
    <property type="match status" value="1"/>
</dbReference>
<name>U3A4Z4_VIBPR</name>